<evidence type="ECO:0000313" key="3">
    <source>
        <dbReference type="Proteomes" id="UP000800097"/>
    </source>
</evidence>
<keyword evidence="3" id="KW-1185">Reference proteome</keyword>
<sequence>MIAGKYWIVQGLSFPALATPCLLPPLSTRLAVLHSVIPFWNTHLRANFPRAPIQRGMGRSARVRGPDEVVRAGSSKPPCCPRSNPFLSACKAS</sequence>
<reference evidence="2" key="1">
    <citation type="journal article" date="2020" name="Stud. Mycol.">
        <title>101 Dothideomycetes genomes: a test case for predicting lifestyles and emergence of pathogens.</title>
        <authorList>
            <person name="Haridas S."/>
            <person name="Albert R."/>
            <person name="Binder M."/>
            <person name="Bloem J."/>
            <person name="Labutti K."/>
            <person name="Salamov A."/>
            <person name="Andreopoulos B."/>
            <person name="Baker S."/>
            <person name="Barry K."/>
            <person name="Bills G."/>
            <person name="Bluhm B."/>
            <person name="Cannon C."/>
            <person name="Castanera R."/>
            <person name="Culley D."/>
            <person name="Daum C."/>
            <person name="Ezra D."/>
            <person name="Gonzalez J."/>
            <person name="Henrissat B."/>
            <person name="Kuo A."/>
            <person name="Liang C."/>
            <person name="Lipzen A."/>
            <person name="Lutzoni F."/>
            <person name="Magnuson J."/>
            <person name="Mondo S."/>
            <person name="Nolan M."/>
            <person name="Ohm R."/>
            <person name="Pangilinan J."/>
            <person name="Park H.-J."/>
            <person name="Ramirez L."/>
            <person name="Alfaro M."/>
            <person name="Sun H."/>
            <person name="Tritt A."/>
            <person name="Yoshinaga Y."/>
            <person name="Zwiers L.-H."/>
            <person name="Turgeon B."/>
            <person name="Goodwin S."/>
            <person name="Spatafora J."/>
            <person name="Crous P."/>
            <person name="Grigoriev I."/>
        </authorList>
    </citation>
    <scope>NUCLEOTIDE SEQUENCE</scope>
    <source>
        <strain evidence="2">CBS 379.55</strain>
    </source>
</reference>
<dbReference type="AlphaFoldDB" id="A0A6A6K1G2"/>
<evidence type="ECO:0008006" key="4">
    <source>
        <dbReference type="Google" id="ProtNLM"/>
    </source>
</evidence>
<dbReference type="GeneID" id="54550577"/>
<dbReference type="EMBL" id="ML986484">
    <property type="protein sequence ID" value="KAF2281209.1"/>
    <property type="molecule type" value="Genomic_DNA"/>
</dbReference>
<dbReference type="RefSeq" id="XP_033658746.1">
    <property type="nucleotide sequence ID" value="XM_033797402.1"/>
</dbReference>
<proteinExistence type="predicted"/>
<gene>
    <name evidence="2" type="ORF">EI97DRAFT_429266</name>
</gene>
<name>A0A6A6K1G2_WESOR</name>
<evidence type="ECO:0000313" key="2">
    <source>
        <dbReference type="EMBL" id="KAF2281209.1"/>
    </source>
</evidence>
<organism evidence="2 3">
    <name type="scientific">Westerdykella ornata</name>
    <dbReference type="NCBI Taxonomy" id="318751"/>
    <lineage>
        <taxon>Eukaryota</taxon>
        <taxon>Fungi</taxon>
        <taxon>Dikarya</taxon>
        <taxon>Ascomycota</taxon>
        <taxon>Pezizomycotina</taxon>
        <taxon>Dothideomycetes</taxon>
        <taxon>Pleosporomycetidae</taxon>
        <taxon>Pleosporales</taxon>
        <taxon>Sporormiaceae</taxon>
        <taxon>Westerdykella</taxon>
    </lineage>
</organism>
<evidence type="ECO:0000256" key="1">
    <source>
        <dbReference type="SAM" id="SignalP"/>
    </source>
</evidence>
<feature type="signal peptide" evidence="1">
    <location>
        <begin position="1"/>
        <end position="18"/>
    </location>
</feature>
<keyword evidence="1" id="KW-0732">Signal</keyword>
<accession>A0A6A6K1G2</accession>
<dbReference type="Proteomes" id="UP000800097">
    <property type="component" value="Unassembled WGS sequence"/>
</dbReference>
<protein>
    <recommendedName>
        <fullName evidence="4">Secreted protein</fullName>
    </recommendedName>
</protein>
<feature type="chain" id="PRO_5025532188" description="Secreted protein" evidence="1">
    <location>
        <begin position="19"/>
        <end position="93"/>
    </location>
</feature>